<proteinExistence type="predicted"/>
<evidence type="ECO:0000313" key="13">
    <source>
        <dbReference type="Proteomes" id="UP001161017"/>
    </source>
</evidence>
<evidence type="ECO:0000256" key="2">
    <source>
        <dbReference type="ARBA" id="ARBA00022448"/>
    </source>
</evidence>
<evidence type="ECO:0000313" key="12">
    <source>
        <dbReference type="EMBL" id="MDI1490667.1"/>
    </source>
</evidence>
<evidence type="ECO:0000256" key="5">
    <source>
        <dbReference type="ARBA" id="ARBA00022970"/>
    </source>
</evidence>
<dbReference type="EMBL" id="JAPUFD010000012">
    <property type="protein sequence ID" value="MDI1490667.1"/>
    <property type="molecule type" value="Genomic_DNA"/>
</dbReference>
<comment type="caution">
    <text evidence="12">The sequence shown here is derived from an EMBL/GenBank/DDBJ whole genome shotgun (WGS) entry which is preliminary data.</text>
</comment>
<dbReference type="InterPro" id="IPR011547">
    <property type="entry name" value="SLC26A/SulP_dom"/>
</dbReference>
<evidence type="ECO:0000256" key="6">
    <source>
        <dbReference type="ARBA" id="ARBA00022989"/>
    </source>
</evidence>
<gene>
    <name evidence="12" type="ORF">OHK93_001871</name>
</gene>
<dbReference type="FunFam" id="3.30.750.24:FF:000012">
    <property type="entry name" value="Sulfate transporter family protein"/>
    <property type="match status" value="1"/>
</dbReference>
<feature type="transmembrane region" description="Helical" evidence="9">
    <location>
        <begin position="337"/>
        <end position="358"/>
    </location>
</feature>
<dbReference type="GO" id="GO:0034490">
    <property type="term" value="P:basic amino acid transmembrane import into vacuole"/>
    <property type="evidence" value="ECO:0007669"/>
    <property type="project" value="UniProtKB-ARBA"/>
</dbReference>
<keyword evidence="6 9" id="KW-1133">Transmembrane helix</keyword>
<dbReference type="InterPro" id="IPR018490">
    <property type="entry name" value="cNMP-bd_dom_sf"/>
</dbReference>
<dbReference type="AlphaFoldDB" id="A0AA43TZV8"/>
<dbReference type="Pfam" id="PF00027">
    <property type="entry name" value="cNMP_binding"/>
    <property type="match status" value="1"/>
</dbReference>
<feature type="compositionally biased region" description="Polar residues" evidence="8">
    <location>
        <begin position="13"/>
        <end position="28"/>
    </location>
</feature>
<dbReference type="Proteomes" id="UP001161017">
    <property type="component" value="Unassembled WGS sequence"/>
</dbReference>
<dbReference type="Gene3D" id="2.60.120.10">
    <property type="entry name" value="Jelly Rolls"/>
    <property type="match status" value="1"/>
</dbReference>
<keyword evidence="3" id="KW-0926">Vacuole</keyword>
<name>A0AA43TZV8_9LECA</name>
<feature type="transmembrane region" description="Helical" evidence="9">
    <location>
        <begin position="473"/>
        <end position="489"/>
    </location>
</feature>
<keyword evidence="4 9" id="KW-0812">Transmembrane</keyword>
<feature type="transmembrane region" description="Helical" evidence="9">
    <location>
        <begin position="501"/>
        <end position="517"/>
    </location>
</feature>
<dbReference type="PROSITE" id="PS50042">
    <property type="entry name" value="CNMP_BINDING_3"/>
    <property type="match status" value="1"/>
</dbReference>
<dbReference type="SMART" id="SM00100">
    <property type="entry name" value="cNMP"/>
    <property type="match status" value="1"/>
</dbReference>
<evidence type="ECO:0000256" key="8">
    <source>
        <dbReference type="SAM" id="MobiDB-lite"/>
    </source>
</evidence>
<evidence type="ECO:0000256" key="4">
    <source>
        <dbReference type="ARBA" id="ARBA00022692"/>
    </source>
</evidence>
<feature type="domain" description="Cyclic nucleotide-binding" evidence="10">
    <location>
        <begin position="956"/>
        <end position="1056"/>
    </location>
</feature>
<dbReference type="InterPro" id="IPR052706">
    <property type="entry name" value="Membrane-Transporter-like"/>
</dbReference>
<dbReference type="SUPFAM" id="SSF51206">
    <property type="entry name" value="cAMP-binding domain-like"/>
    <property type="match status" value="1"/>
</dbReference>
<dbReference type="Pfam" id="PF00916">
    <property type="entry name" value="Sulfate_transp"/>
    <property type="match status" value="1"/>
</dbReference>
<dbReference type="InterPro" id="IPR014710">
    <property type="entry name" value="RmlC-like_jellyroll"/>
</dbReference>
<dbReference type="CDD" id="cd07042">
    <property type="entry name" value="STAS_SulP_like_sulfate_transporter"/>
    <property type="match status" value="1"/>
</dbReference>
<sequence>MGGHNGAGKNDDTLSTIQNREQAPQKPQASDRQRANELKNSVTAPTRRGADASPSRRSFSAGTNQKTPARSYFHGSHHHTEGPIDIAQNTSQSVREETAELASWALSDFNRQGSPAQFPSGPMYRQKPASHVTNRVDYDQEDELLANRSLEVEPLDGNLQSSAAHNTRHLRHSREESALSEMIRRSPPLPHATHETAAEAAPFDDVDMGRVIEVEAIISQPTEGASLLLNGRIPRNVGYGSIQDLESVKGNSQGRAHTSLGRVRQFRAGPRQALQAFTHSKTWDRGHIWDKGIRQPLRFIPPVILGLLLNVLDALSYGMILFPLAHPIFSSLGPDGISMFYVSCVVSQLVYSCGFSAFRGGVGSEMIEVVPFFHKMAFTIINRLGEDKPKQVIATTIVSYSLSSIMTGLAFFLMGKCRIGALIGFFPRHILIGCIGGVGLFLFVTGLEVSGRLKGSFEYDIQTIRELFQPDKLALWMVPLALAIVLLTAKRWIRYPLTDPIYFISIIAVFYFFEWVVPELSLPGLRSKGWVFDSPENDVPFYHFYSLYDFKAVDWPAVASNIPAMLALTFFGILHVPINVPALGMSTGEDNVDIDRELRAHGISNALSGFCGSIQNYLVYTNSVLFIRSGGNSRIAGIILALGTCGILVSGTAIIGYIPIMVIGALIFFLGLDLMKEALVDTWGKVHRLEYLTIIIIIVTMGALDFVIGILVGIILACVSYVLQTSQISAIRGKLYGSVANSTVRRHPIQRRFLQDAGSQIHVIKLAGYLFFGTIVGVEKTVRELLEETFQEQPIRFLVLDLFNVDGIDFSAAEAFTRINRIMSGKSVQLVISGMTMESEVGKSLRNLGLFEQEDNVQYFFSLNSALEYCENELLKIFYEQENSVQETESSPAFIEVSTPKYRKASLSQDVIFGSPRQNHLVQTATTLLREHDPKPPAKWDEYKQPLQLLLQTFRMISDKSEEFWKPLVPYFKRQDFVAGTELYKADEASTSFYIVESGILKAKYDLPQGKYSEIIVAGTTCGELPFFSSTVRTSTTIAERDCVTWVLTQQKWAEMQEELPAVSQELLKCGLKLTCERMEAITKYMLLTSG</sequence>
<dbReference type="GO" id="GO:0000329">
    <property type="term" value="C:fungal-type vacuole membrane"/>
    <property type="evidence" value="ECO:0007669"/>
    <property type="project" value="UniProtKB-ARBA"/>
</dbReference>
<organism evidence="12 13">
    <name type="scientific">Ramalina farinacea</name>
    <dbReference type="NCBI Taxonomy" id="258253"/>
    <lineage>
        <taxon>Eukaryota</taxon>
        <taxon>Fungi</taxon>
        <taxon>Dikarya</taxon>
        <taxon>Ascomycota</taxon>
        <taxon>Pezizomycotina</taxon>
        <taxon>Lecanoromycetes</taxon>
        <taxon>OSLEUM clade</taxon>
        <taxon>Lecanoromycetidae</taxon>
        <taxon>Lecanorales</taxon>
        <taxon>Lecanorineae</taxon>
        <taxon>Ramalinaceae</taxon>
        <taxon>Ramalina</taxon>
    </lineage>
</organism>
<evidence type="ECO:0008006" key="14">
    <source>
        <dbReference type="Google" id="ProtNLM"/>
    </source>
</evidence>
<keyword evidence="7 9" id="KW-0472">Membrane</keyword>
<keyword evidence="2" id="KW-0813">Transport</keyword>
<keyword evidence="5" id="KW-0029">Amino-acid transport</keyword>
<protein>
    <recommendedName>
        <fullName evidence="14">Sulfate transporter</fullName>
    </recommendedName>
</protein>
<evidence type="ECO:0000259" key="11">
    <source>
        <dbReference type="PROSITE" id="PS50801"/>
    </source>
</evidence>
<feature type="domain" description="STAS" evidence="11">
    <location>
        <begin position="763"/>
        <end position="870"/>
    </location>
</feature>
<comment type="subcellular location">
    <subcellularLocation>
        <location evidence="1">Vacuole membrane</location>
        <topology evidence="1">Multi-pass membrane protein</topology>
    </subcellularLocation>
</comment>
<feature type="transmembrane region" description="Helical" evidence="9">
    <location>
        <begin position="392"/>
        <end position="413"/>
    </location>
</feature>
<evidence type="ECO:0000256" key="9">
    <source>
        <dbReference type="SAM" id="Phobius"/>
    </source>
</evidence>
<dbReference type="PANTHER" id="PTHR43310">
    <property type="entry name" value="SULFATE TRANSPORTER YBAR-RELATED"/>
    <property type="match status" value="1"/>
</dbReference>
<feature type="transmembrane region" description="Helical" evidence="9">
    <location>
        <begin position="425"/>
        <end position="447"/>
    </location>
</feature>
<feature type="transmembrane region" description="Helical" evidence="9">
    <location>
        <begin position="303"/>
        <end position="325"/>
    </location>
</feature>
<reference evidence="12" key="1">
    <citation type="journal article" date="2023" name="Genome Biol. Evol.">
        <title>First Whole Genome Sequence and Flow Cytometry Genome Size Data for the Lichen-Forming Fungus Ramalina farinacea (Ascomycota).</title>
        <authorList>
            <person name="Llewellyn T."/>
            <person name="Mian S."/>
            <person name="Hill R."/>
            <person name="Leitch I.J."/>
            <person name="Gaya E."/>
        </authorList>
    </citation>
    <scope>NUCLEOTIDE SEQUENCE</scope>
    <source>
        <strain evidence="12">LIQ254RAFAR</strain>
    </source>
</reference>
<dbReference type="CDD" id="cd00038">
    <property type="entry name" value="CAP_ED"/>
    <property type="match status" value="1"/>
</dbReference>
<evidence type="ECO:0000256" key="3">
    <source>
        <dbReference type="ARBA" id="ARBA00022554"/>
    </source>
</evidence>
<evidence type="ECO:0000256" key="7">
    <source>
        <dbReference type="ARBA" id="ARBA00023136"/>
    </source>
</evidence>
<dbReference type="InterPro" id="IPR000595">
    <property type="entry name" value="cNMP-bd_dom"/>
</dbReference>
<evidence type="ECO:0000259" key="10">
    <source>
        <dbReference type="PROSITE" id="PS50042"/>
    </source>
</evidence>
<feature type="transmembrane region" description="Helical" evidence="9">
    <location>
        <begin position="555"/>
        <end position="576"/>
    </location>
</feature>
<evidence type="ECO:0000256" key="1">
    <source>
        <dbReference type="ARBA" id="ARBA00004128"/>
    </source>
</evidence>
<dbReference type="InterPro" id="IPR036513">
    <property type="entry name" value="STAS_dom_sf"/>
</dbReference>
<feature type="compositionally biased region" description="Polar residues" evidence="8">
    <location>
        <begin position="55"/>
        <end position="68"/>
    </location>
</feature>
<accession>A0AA43TZV8</accession>
<dbReference type="Pfam" id="PF01740">
    <property type="entry name" value="STAS"/>
    <property type="match status" value="1"/>
</dbReference>
<dbReference type="SUPFAM" id="SSF52091">
    <property type="entry name" value="SpoIIaa-like"/>
    <property type="match status" value="1"/>
</dbReference>
<dbReference type="Gene3D" id="3.30.750.24">
    <property type="entry name" value="STAS domain"/>
    <property type="match status" value="1"/>
</dbReference>
<dbReference type="InterPro" id="IPR002645">
    <property type="entry name" value="STAS_dom"/>
</dbReference>
<feature type="transmembrane region" description="Helical" evidence="9">
    <location>
        <begin position="691"/>
        <end position="723"/>
    </location>
</feature>
<feature type="transmembrane region" description="Helical" evidence="9">
    <location>
        <begin position="638"/>
        <end position="671"/>
    </location>
</feature>
<keyword evidence="13" id="KW-1185">Reference proteome</keyword>
<dbReference type="PROSITE" id="PS50801">
    <property type="entry name" value="STAS"/>
    <property type="match status" value="1"/>
</dbReference>
<feature type="region of interest" description="Disordered" evidence="8">
    <location>
        <begin position="1"/>
        <end position="84"/>
    </location>
</feature>
<dbReference type="PANTHER" id="PTHR43310:SF4">
    <property type="entry name" value="AFR304WP"/>
    <property type="match status" value="1"/>
</dbReference>